<comment type="caution">
    <text evidence="2">The sequence shown here is derived from an EMBL/GenBank/DDBJ whole genome shotgun (WGS) entry which is preliminary data.</text>
</comment>
<dbReference type="AlphaFoldDB" id="A0A6I3I6R8"/>
<dbReference type="RefSeq" id="WP_154593194.1">
    <property type="nucleotide sequence ID" value="NZ_WLVL01000028.1"/>
</dbReference>
<accession>A0A6I3I6R8</accession>
<sequence>MELSHPLPPDPIFCTAQAYALGWCRRTLAEAKAAGLCHSVLRGWYAHGPLPDAPAAQHLETVAATHLAYEGRLVTSGVSACLFHDLPVDDRDLDRVLVTRRTSDDGIPPCAHGTSSTRVLIRASCQPDDVIPGVPVLRPAAAVVEYALQSGLPAGVAAGDAALRSGVAKTADITAAIGRRAGRTGIRRVSMLPGLLDPLAENGGESKARLALVQVGFDVESQVWVETPTGWYRADWRVRGTDTLIELDGVGKYLDEHDQLVTARVRRDRTRDRALEATGHGVVHLTMDDINARDTLRPLVVQHAGDALRRPTPAPLFGRTRPNGQEWSAAS</sequence>
<evidence type="ECO:0000313" key="2">
    <source>
        <dbReference type="EMBL" id="MTB71894.1"/>
    </source>
</evidence>
<evidence type="ECO:0000256" key="1">
    <source>
        <dbReference type="SAM" id="MobiDB-lite"/>
    </source>
</evidence>
<name>A0A6I3I6R8_9MICO</name>
<protein>
    <recommendedName>
        <fullName evidence="4">DUF559 domain-containing protein</fullName>
    </recommendedName>
</protein>
<organism evidence="2 3">
    <name type="scientific">Arsenicicoccus cauae</name>
    <dbReference type="NCBI Taxonomy" id="2663847"/>
    <lineage>
        <taxon>Bacteria</taxon>
        <taxon>Bacillati</taxon>
        <taxon>Actinomycetota</taxon>
        <taxon>Actinomycetes</taxon>
        <taxon>Micrococcales</taxon>
        <taxon>Intrasporangiaceae</taxon>
        <taxon>Arsenicicoccus</taxon>
    </lineage>
</organism>
<dbReference type="Proteomes" id="UP000431092">
    <property type="component" value="Unassembled WGS sequence"/>
</dbReference>
<evidence type="ECO:0000313" key="3">
    <source>
        <dbReference type="Proteomes" id="UP000431092"/>
    </source>
</evidence>
<gene>
    <name evidence="2" type="ORF">GGG17_07910</name>
</gene>
<evidence type="ECO:0008006" key="4">
    <source>
        <dbReference type="Google" id="ProtNLM"/>
    </source>
</evidence>
<feature type="region of interest" description="Disordered" evidence="1">
    <location>
        <begin position="310"/>
        <end position="331"/>
    </location>
</feature>
<reference evidence="2 3" key="1">
    <citation type="submission" date="2019-11" db="EMBL/GenBank/DDBJ databases">
        <title>Whole genome sequencing identifies a novel species of the genus Arsenicicoccus isolated from human blood.</title>
        <authorList>
            <person name="Jeong J.H."/>
            <person name="Kweon O.J."/>
            <person name="Kim H.R."/>
            <person name="Kim T.-H."/>
            <person name="Ha S.-M."/>
            <person name="Lee M.-K."/>
        </authorList>
    </citation>
    <scope>NUCLEOTIDE SEQUENCE [LARGE SCALE GENOMIC DNA]</scope>
    <source>
        <strain evidence="2 3">MKL-02</strain>
    </source>
</reference>
<feature type="compositionally biased region" description="Polar residues" evidence="1">
    <location>
        <begin position="322"/>
        <end position="331"/>
    </location>
</feature>
<proteinExistence type="predicted"/>
<keyword evidence="3" id="KW-1185">Reference proteome</keyword>
<dbReference type="EMBL" id="WLVL01000028">
    <property type="protein sequence ID" value="MTB71894.1"/>
    <property type="molecule type" value="Genomic_DNA"/>
</dbReference>